<dbReference type="PATRIC" id="fig|937777.3.peg.1685"/>
<reference evidence="11" key="1">
    <citation type="submission" date="2012-03" db="EMBL/GenBank/DDBJ databases">
        <title>Complete sequence of chromosome of Deinococcus peraridilitoris DSM 19664.</title>
        <authorList>
            <person name="Lucas S."/>
            <person name="Copeland A."/>
            <person name="Lapidus A."/>
            <person name="Glavina del Rio T."/>
            <person name="Dalin E."/>
            <person name="Tice H."/>
            <person name="Bruce D."/>
            <person name="Goodwin L."/>
            <person name="Pitluck S."/>
            <person name="Peters L."/>
            <person name="Mikhailova N."/>
            <person name="Lu M."/>
            <person name="Kyrpides N."/>
            <person name="Mavromatis K."/>
            <person name="Ivanova N."/>
            <person name="Brettin T."/>
            <person name="Detter J.C."/>
            <person name="Han C."/>
            <person name="Larimer F."/>
            <person name="Land M."/>
            <person name="Hauser L."/>
            <person name="Markowitz V."/>
            <person name="Cheng J.-F."/>
            <person name="Hugenholtz P."/>
            <person name="Woyke T."/>
            <person name="Wu D."/>
            <person name="Pukall R."/>
            <person name="Steenblock K."/>
            <person name="Brambilla E."/>
            <person name="Klenk H.-P."/>
            <person name="Eisen J.A."/>
        </authorList>
    </citation>
    <scope>NUCLEOTIDE SEQUENCE [LARGE SCALE GENOMIC DNA]</scope>
    <source>
        <strain evidence="11">DSM 19664 / LMG 22246 / CIP 109416 / KR-200</strain>
    </source>
</reference>
<dbReference type="GO" id="GO:0005829">
    <property type="term" value="C:cytosol"/>
    <property type="evidence" value="ECO:0007669"/>
    <property type="project" value="TreeGrafter"/>
</dbReference>
<gene>
    <name evidence="10" type="ordered locus">Deipe_1685</name>
</gene>
<dbReference type="Gene3D" id="3.40.50.2300">
    <property type="match status" value="1"/>
</dbReference>
<name>L0A006_DEIPD</name>
<dbReference type="Proteomes" id="UP000010467">
    <property type="component" value="Chromosome"/>
</dbReference>
<dbReference type="STRING" id="937777.Deipe_1685"/>
<keyword evidence="5" id="KW-0804">Transcription</keyword>
<evidence type="ECO:0000256" key="3">
    <source>
        <dbReference type="ARBA" id="ARBA00023015"/>
    </source>
</evidence>
<evidence type="ECO:0000256" key="7">
    <source>
        <dbReference type="PROSITE-ProRule" id="PRU01091"/>
    </source>
</evidence>
<dbReference type="EMBL" id="CP003382">
    <property type="protein sequence ID" value="AFZ67213.1"/>
    <property type="molecule type" value="Genomic_DNA"/>
</dbReference>
<evidence type="ECO:0000259" key="8">
    <source>
        <dbReference type="PROSITE" id="PS50110"/>
    </source>
</evidence>
<evidence type="ECO:0000259" key="9">
    <source>
        <dbReference type="PROSITE" id="PS51755"/>
    </source>
</evidence>
<keyword evidence="3" id="KW-0805">Transcription regulation</keyword>
<dbReference type="CDD" id="cd00383">
    <property type="entry name" value="trans_reg_C"/>
    <property type="match status" value="1"/>
</dbReference>
<evidence type="ECO:0000256" key="5">
    <source>
        <dbReference type="ARBA" id="ARBA00023163"/>
    </source>
</evidence>
<feature type="domain" description="OmpR/PhoB-type" evidence="9">
    <location>
        <begin position="116"/>
        <end position="215"/>
    </location>
</feature>
<keyword evidence="11" id="KW-1185">Reference proteome</keyword>
<dbReference type="Pfam" id="PF00486">
    <property type="entry name" value="Trans_reg_C"/>
    <property type="match status" value="1"/>
</dbReference>
<dbReference type="GO" id="GO:0000156">
    <property type="term" value="F:phosphorelay response regulator activity"/>
    <property type="evidence" value="ECO:0007669"/>
    <property type="project" value="TreeGrafter"/>
</dbReference>
<dbReference type="FunFam" id="1.10.10.10:FF:000018">
    <property type="entry name" value="DNA-binding response regulator ResD"/>
    <property type="match status" value="1"/>
</dbReference>
<feature type="modified residue" description="4-aspartylphosphate" evidence="6">
    <location>
        <position position="45"/>
    </location>
</feature>
<dbReference type="GO" id="GO:0006355">
    <property type="term" value="P:regulation of DNA-templated transcription"/>
    <property type="evidence" value="ECO:0007669"/>
    <property type="project" value="InterPro"/>
</dbReference>
<dbReference type="SMART" id="SM00448">
    <property type="entry name" value="REC"/>
    <property type="match status" value="1"/>
</dbReference>
<keyword evidence="2" id="KW-0902">Two-component regulatory system</keyword>
<dbReference type="SUPFAM" id="SSF52172">
    <property type="entry name" value="CheY-like"/>
    <property type="match status" value="1"/>
</dbReference>
<dbReference type="Gene3D" id="6.10.250.690">
    <property type="match status" value="1"/>
</dbReference>
<sequence length="219" mass="24520">MVDDDPGILEVLRLYLEAEQHHVLEARDGLSALDLLAQADVAIFDWMLPHLSGIELTVRARELYPELPVMLLTARGEEEDRLHGLNTGADDYVSKPFSPREVVARVHALLRRAGVREVLQAGPLSLSLQTRVATLNGTPLDLSKLEFDLLVTLAQHPGLVWTRERLVERVWGVDYPGTARVVDVQITNLRKRLADDPDHPRFIETVRGVGYKFKADVPG</sequence>
<evidence type="ECO:0000256" key="1">
    <source>
        <dbReference type="ARBA" id="ARBA00022553"/>
    </source>
</evidence>
<protein>
    <submittedName>
        <fullName evidence="10">Response regulator with CheY-like receiver domain and winged-helix DNA-binding domain protein</fullName>
    </submittedName>
</protein>
<dbReference type="GO" id="GO:0032993">
    <property type="term" value="C:protein-DNA complex"/>
    <property type="evidence" value="ECO:0007669"/>
    <property type="project" value="TreeGrafter"/>
</dbReference>
<proteinExistence type="predicted"/>
<dbReference type="Gene3D" id="1.10.10.10">
    <property type="entry name" value="Winged helix-like DNA-binding domain superfamily/Winged helix DNA-binding domain"/>
    <property type="match status" value="1"/>
</dbReference>
<dbReference type="PANTHER" id="PTHR48111:SF1">
    <property type="entry name" value="TWO-COMPONENT RESPONSE REGULATOR ORR33"/>
    <property type="match status" value="1"/>
</dbReference>
<dbReference type="PROSITE" id="PS51755">
    <property type="entry name" value="OMPR_PHOB"/>
    <property type="match status" value="1"/>
</dbReference>
<evidence type="ECO:0000313" key="11">
    <source>
        <dbReference type="Proteomes" id="UP000010467"/>
    </source>
</evidence>
<accession>L0A006</accession>
<dbReference type="InterPro" id="IPR011006">
    <property type="entry name" value="CheY-like_superfamily"/>
</dbReference>
<dbReference type="InterPro" id="IPR036388">
    <property type="entry name" value="WH-like_DNA-bd_sf"/>
</dbReference>
<evidence type="ECO:0000313" key="10">
    <source>
        <dbReference type="EMBL" id="AFZ67213.1"/>
    </source>
</evidence>
<dbReference type="SMART" id="SM00862">
    <property type="entry name" value="Trans_reg_C"/>
    <property type="match status" value="1"/>
</dbReference>
<dbReference type="HOGENOM" id="CLU_000445_30_4_0"/>
<evidence type="ECO:0000256" key="2">
    <source>
        <dbReference type="ARBA" id="ARBA00023012"/>
    </source>
</evidence>
<keyword evidence="4 7" id="KW-0238">DNA-binding</keyword>
<dbReference type="AlphaFoldDB" id="L0A006"/>
<evidence type="ECO:0000256" key="4">
    <source>
        <dbReference type="ARBA" id="ARBA00023125"/>
    </source>
</evidence>
<dbReference type="GO" id="GO:0000976">
    <property type="term" value="F:transcription cis-regulatory region binding"/>
    <property type="evidence" value="ECO:0007669"/>
    <property type="project" value="TreeGrafter"/>
</dbReference>
<feature type="DNA-binding region" description="OmpR/PhoB-type" evidence="7">
    <location>
        <begin position="116"/>
        <end position="215"/>
    </location>
</feature>
<keyword evidence="1 6" id="KW-0597">Phosphoprotein</keyword>
<dbReference type="InterPro" id="IPR001789">
    <property type="entry name" value="Sig_transdc_resp-reg_receiver"/>
</dbReference>
<dbReference type="InterPro" id="IPR001867">
    <property type="entry name" value="OmpR/PhoB-type_DNA-bd"/>
</dbReference>
<dbReference type="PANTHER" id="PTHR48111">
    <property type="entry name" value="REGULATOR OF RPOS"/>
    <property type="match status" value="1"/>
</dbReference>
<dbReference type="Pfam" id="PF00072">
    <property type="entry name" value="Response_reg"/>
    <property type="match status" value="1"/>
</dbReference>
<evidence type="ECO:0000256" key="6">
    <source>
        <dbReference type="PROSITE-ProRule" id="PRU00169"/>
    </source>
</evidence>
<dbReference type="eggNOG" id="COG0745">
    <property type="taxonomic scope" value="Bacteria"/>
</dbReference>
<dbReference type="PROSITE" id="PS50110">
    <property type="entry name" value="RESPONSE_REGULATORY"/>
    <property type="match status" value="1"/>
</dbReference>
<organism evidence="10 11">
    <name type="scientific">Deinococcus peraridilitoris (strain DSM 19664 / LMG 22246 / CIP 109416 / KR-200)</name>
    <dbReference type="NCBI Taxonomy" id="937777"/>
    <lineage>
        <taxon>Bacteria</taxon>
        <taxon>Thermotogati</taxon>
        <taxon>Deinococcota</taxon>
        <taxon>Deinococci</taxon>
        <taxon>Deinococcales</taxon>
        <taxon>Deinococcaceae</taxon>
        <taxon>Deinococcus</taxon>
    </lineage>
</organism>
<feature type="domain" description="Response regulatory" evidence="8">
    <location>
        <begin position="1"/>
        <end position="110"/>
    </location>
</feature>
<dbReference type="InterPro" id="IPR039420">
    <property type="entry name" value="WalR-like"/>
</dbReference>
<dbReference type="KEGG" id="dpd:Deipe_1685"/>